<dbReference type="STRING" id="349161.Dred_3318"/>
<dbReference type="Gene3D" id="3.40.50.10170">
    <property type="match status" value="1"/>
</dbReference>
<dbReference type="GO" id="GO:0008289">
    <property type="term" value="F:lipid binding"/>
    <property type="evidence" value="ECO:0007669"/>
    <property type="project" value="UniProtKB-KW"/>
</dbReference>
<dbReference type="EMBL" id="CP000612">
    <property type="protein sequence ID" value="ABO51818.1"/>
    <property type="molecule type" value="Genomic_DNA"/>
</dbReference>
<dbReference type="Proteomes" id="UP000001556">
    <property type="component" value="Chromosome"/>
</dbReference>
<keyword evidence="4" id="KW-1185">Reference proteome</keyword>
<dbReference type="PANTHER" id="PTHR33434:SF3">
    <property type="entry name" value="DEGV DOMAIN-CONTAINING PROTEIN YITS"/>
    <property type="match status" value="1"/>
</dbReference>
<dbReference type="OrthoDB" id="9780216at2"/>
<dbReference type="NCBIfam" id="TIGR00762">
    <property type="entry name" value="DegV"/>
    <property type="match status" value="1"/>
</dbReference>
<gene>
    <name evidence="3" type="ordered locus">Dred_3318</name>
</gene>
<dbReference type="PROSITE" id="PS51482">
    <property type="entry name" value="DEGV"/>
    <property type="match status" value="1"/>
</dbReference>
<dbReference type="Gene3D" id="3.30.1180.10">
    <property type="match status" value="1"/>
</dbReference>
<proteinExistence type="predicted"/>
<evidence type="ECO:0000313" key="4">
    <source>
        <dbReference type="Proteomes" id="UP000001556"/>
    </source>
</evidence>
<name>A4J9R5_DESRM</name>
<reference evidence="3 4" key="1">
    <citation type="submission" date="2007-03" db="EMBL/GenBank/DDBJ databases">
        <title>Complete sequence of Desulfotomaculum reducens MI-1.</title>
        <authorList>
            <consortium name="US DOE Joint Genome Institute"/>
            <person name="Copeland A."/>
            <person name="Lucas S."/>
            <person name="Lapidus A."/>
            <person name="Barry K."/>
            <person name="Detter J.C."/>
            <person name="Glavina del Rio T."/>
            <person name="Hammon N."/>
            <person name="Israni S."/>
            <person name="Dalin E."/>
            <person name="Tice H."/>
            <person name="Pitluck S."/>
            <person name="Sims D."/>
            <person name="Brettin T."/>
            <person name="Bruce D."/>
            <person name="Han C."/>
            <person name="Tapia R."/>
            <person name="Schmutz J."/>
            <person name="Larimer F."/>
            <person name="Land M."/>
            <person name="Hauser L."/>
            <person name="Kyrpides N."/>
            <person name="Kim E."/>
            <person name="Tebo B.M."/>
            <person name="Richardson P."/>
        </authorList>
    </citation>
    <scope>NUCLEOTIDE SEQUENCE [LARGE SCALE GENOMIC DNA]</scope>
    <source>
        <strain evidence="3 4">MI-1</strain>
    </source>
</reference>
<dbReference type="eggNOG" id="COG1307">
    <property type="taxonomic scope" value="Bacteria"/>
</dbReference>
<dbReference type="InterPro" id="IPR050270">
    <property type="entry name" value="DegV_domain_contain"/>
</dbReference>
<evidence type="ECO:0000313" key="3">
    <source>
        <dbReference type="EMBL" id="ABO51818.1"/>
    </source>
</evidence>
<evidence type="ECO:0000256" key="1">
    <source>
        <dbReference type="ARBA" id="ARBA00003238"/>
    </source>
</evidence>
<keyword evidence="2" id="KW-0446">Lipid-binding</keyword>
<dbReference type="InterPro" id="IPR003797">
    <property type="entry name" value="DegV"/>
</dbReference>
<protein>
    <submittedName>
        <fullName evidence="3">DegV family protein</fullName>
    </submittedName>
</protein>
<dbReference type="InterPro" id="IPR043168">
    <property type="entry name" value="DegV_C"/>
</dbReference>
<accession>A4J9R5</accession>
<organism evidence="3 4">
    <name type="scientific">Desulforamulus reducens (strain ATCC BAA-1160 / DSM 100696 / MI-1)</name>
    <name type="common">Desulfotomaculum reducens</name>
    <dbReference type="NCBI Taxonomy" id="349161"/>
    <lineage>
        <taxon>Bacteria</taxon>
        <taxon>Bacillati</taxon>
        <taxon>Bacillota</taxon>
        <taxon>Clostridia</taxon>
        <taxon>Eubacteriales</taxon>
        <taxon>Peptococcaceae</taxon>
        <taxon>Desulforamulus</taxon>
    </lineage>
</organism>
<dbReference type="Pfam" id="PF02645">
    <property type="entry name" value="DegV"/>
    <property type="match status" value="1"/>
</dbReference>
<dbReference type="HOGENOM" id="CLU_048251_4_3_9"/>
<dbReference type="PANTHER" id="PTHR33434">
    <property type="entry name" value="DEGV DOMAIN-CONTAINING PROTEIN DR_1986-RELATED"/>
    <property type="match status" value="1"/>
</dbReference>
<evidence type="ECO:0000256" key="2">
    <source>
        <dbReference type="ARBA" id="ARBA00023121"/>
    </source>
</evidence>
<comment type="function">
    <text evidence="1">May bind long-chain fatty acids, such as palmitate, and may play a role in lipid transport or fatty acid metabolism.</text>
</comment>
<dbReference type="RefSeq" id="WP_011879603.1">
    <property type="nucleotide sequence ID" value="NC_009253.1"/>
</dbReference>
<sequence length="282" mass="31121">MNEKVAVVTDSTCDLDKELIHKYNIHVLPLNVIYSDEEEYLDRVDISPKEIYDRMPGEVPSTSLPSPANIINLFKKLEKEGFTHVISIHISSGLSGTYNAVRTIARDFKNMVIEVIDSKALSLGLGIPVLEAAKSIKETMNFDVAVKKAKDIMSKTEIYFVVGTLDYLRKGGRIGYVAGTIGEIMQIKPIISINEEGKYYTFDKVRGRKKSLHKLFEITSKKIESKKVTVAVMHGGAGDEAKELLDKIKQLPNVENTYTGQVGPVIGVHAGPGLIGVCIIEV</sequence>
<dbReference type="KEGG" id="drm:Dred_3318"/>
<dbReference type="SUPFAM" id="SSF82549">
    <property type="entry name" value="DAK1/DegV-like"/>
    <property type="match status" value="1"/>
</dbReference>
<dbReference type="AlphaFoldDB" id="A4J9R5"/>